<organism evidence="2 3">
    <name type="scientific">Monascus purpureus</name>
    <name type="common">Red mold</name>
    <name type="synonym">Monascus anka</name>
    <dbReference type="NCBI Taxonomy" id="5098"/>
    <lineage>
        <taxon>Eukaryota</taxon>
        <taxon>Fungi</taxon>
        <taxon>Dikarya</taxon>
        <taxon>Ascomycota</taxon>
        <taxon>Pezizomycotina</taxon>
        <taxon>Eurotiomycetes</taxon>
        <taxon>Eurotiomycetidae</taxon>
        <taxon>Eurotiales</taxon>
        <taxon>Aspergillaceae</taxon>
        <taxon>Monascus</taxon>
    </lineage>
</organism>
<feature type="compositionally biased region" description="Polar residues" evidence="1">
    <location>
        <begin position="255"/>
        <end position="267"/>
    </location>
</feature>
<feature type="region of interest" description="Disordered" evidence="1">
    <location>
        <begin position="355"/>
        <end position="374"/>
    </location>
</feature>
<protein>
    <submittedName>
        <fullName evidence="2">Uncharacterized protein</fullName>
    </submittedName>
</protein>
<comment type="caution">
    <text evidence="2">The sequence shown here is derived from an EMBL/GenBank/DDBJ whole genome shotgun (WGS) entry which is preliminary data.</text>
</comment>
<evidence type="ECO:0000313" key="3">
    <source>
        <dbReference type="Proteomes" id="UP000319663"/>
    </source>
</evidence>
<evidence type="ECO:0000256" key="1">
    <source>
        <dbReference type="SAM" id="MobiDB-lite"/>
    </source>
</evidence>
<proteinExistence type="predicted"/>
<feature type="region of interest" description="Disordered" evidence="1">
    <location>
        <begin position="32"/>
        <end position="120"/>
    </location>
</feature>
<feature type="region of interest" description="Disordered" evidence="1">
    <location>
        <begin position="284"/>
        <end position="303"/>
    </location>
</feature>
<keyword evidence="3" id="KW-1185">Reference proteome</keyword>
<feature type="region of interest" description="Disordered" evidence="1">
    <location>
        <begin position="245"/>
        <end position="267"/>
    </location>
</feature>
<accession>A0A507R5A2</accession>
<feature type="compositionally biased region" description="Low complexity" evidence="1">
    <location>
        <begin position="91"/>
        <end position="100"/>
    </location>
</feature>
<gene>
    <name evidence="2" type="ORF">MPDQ_000858</name>
</gene>
<sequence length="474" mass="52409">MSALTQSQDGCSVSAQDPISALAAFEFPQMDSTTPLADSFPSPPSGELHWRTQSESVIPPESPRRMKRLKRKNGLVNLNPARPLVSPHARSFSISGSSAPSSPPPLSPSNSLSVMSQRSESELEGSLSVVASSSFSEVNTIPEAHEMNSPEQLDTLHDYEEHETPTNTASRFHSKSKEDSYFAAMPSAQVTISHDGTPFEILNPRKSLKTARIVSFIEDTDRFSILTGDRSGIPIGTYRAETLVEEDESEHNHPAESSSSSFTAQKKQSSVSLHSSFHYLPSSYSTETIPKIPSPSPGMDLTNPYAALPRCRDLPRTPRHLIRPGPLSNQPSEQSIRDRAMHDGRNLRRERSMPAMRTRRESGNNNAHLDLVGDFSDPPIPSISERLDSHSNHPFRFDIVHLTPIPNPDGGYRIPVPGNGSGADQDEMVIHTWLPKPGTEAMRKHKRKVSRNQMKEKMSRFGFGWMSSLFRSGN</sequence>
<name>A0A507R5A2_MONPU</name>
<dbReference type="EMBL" id="VIFY01000012">
    <property type="protein sequence ID" value="TQB76094.1"/>
    <property type="molecule type" value="Genomic_DNA"/>
</dbReference>
<evidence type="ECO:0000313" key="2">
    <source>
        <dbReference type="EMBL" id="TQB76094.1"/>
    </source>
</evidence>
<feature type="region of interest" description="Disordered" evidence="1">
    <location>
        <begin position="317"/>
        <end position="337"/>
    </location>
</feature>
<dbReference type="AlphaFoldDB" id="A0A507R5A2"/>
<dbReference type="Proteomes" id="UP000319663">
    <property type="component" value="Unassembled WGS sequence"/>
</dbReference>
<reference evidence="2 3" key="1">
    <citation type="submission" date="2019-06" db="EMBL/GenBank/DDBJ databases">
        <title>Wine fermentation using esterase from Monascus purpureus.</title>
        <authorList>
            <person name="Geng C."/>
            <person name="Zhang Y."/>
        </authorList>
    </citation>
    <scope>NUCLEOTIDE SEQUENCE [LARGE SCALE GENOMIC DNA]</scope>
    <source>
        <strain evidence="2">HQ1</strain>
    </source>
</reference>